<dbReference type="SMART" id="SM00645">
    <property type="entry name" value="Pept_C1"/>
    <property type="match status" value="1"/>
</dbReference>
<dbReference type="SMART" id="SM00848">
    <property type="entry name" value="Inhibitor_I29"/>
    <property type="match status" value="1"/>
</dbReference>
<evidence type="ECO:0000256" key="4">
    <source>
        <dbReference type="SAM" id="MobiDB-lite"/>
    </source>
</evidence>
<dbReference type="CDD" id="cd02248">
    <property type="entry name" value="Peptidase_C1A"/>
    <property type="match status" value="1"/>
</dbReference>
<evidence type="ECO:0000256" key="3">
    <source>
        <dbReference type="ARBA" id="ARBA00023157"/>
    </source>
</evidence>
<organism evidence="7 8">
    <name type="scientific">Stylonychia lemnae</name>
    <name type="common">Ciliate</name>
    <dbReference type="NCBI Taxonomy" id="5949"/>
    <lineage>
        <taxon>Eukaryota</taxon>
        <taxon>Sar</taxon>
        <taxon>Alveolata</taxon>
        <taxon>Ciliophora</taxon>
        <taxon>Intramacronucleata</taxon>
        <taxon>Spirotrichea</taxon>
        <taxon>Stichotrichia</taxon>
        <taxon>Sporadotrichida</taxon>
        <taxon>Oxytrichidae</taxon>
        <taxon>Stylonychinae</taxon>
        <taxon>Stylonychia</taxon>
    </lineage>
</organism>
<dbReference type="OrthoDB" id="10253408at2759"/>
<evidence type="ECO:0000313" key="8">
    <source>
        <dbReference type="Proteomes" id="UP000039865"/>
    </source>
</evidence>
<accession>A0A078AC39</accession>
<dbReference type="GO" id="GO:0006508">
    <property type="term" value="P:proteolysis"/>
    <property type="evidence" value="ECO:0007669"/>
    <property type="project" value="InterPro"/>
</dbReference>
<dbReference type="EMBL" id="CCKQ01007019">
    <property type="protein sequence ID" value="CDW78348.1"/>
    <property type="molecule type" value="Genomic_DNA"/>
</dbReference>
<dbReference type="PANTHER" id="PTHR12411">
    <property type="entry name" value="CYSTEINE PROTEASE FAMILY C1-RELATED"/>
    <property type="match status" value="1"/>
</dbReference>
<dbReference type="InterPro" id="IPR025660">
    <property type="entry name" value="Pept_his_AS"/>
</dbReference>
<feature type="region of interest" description="Disordered" evidence="4">
    <location>
        <begin position="127"/>
        <end position="154"/>
    </location>
</feature>
<dbReference type="FunFam" id="3.90.70.10:FF:000332">
    <property type="entry name" value="Cathepsin L1"/>
    <property type="match status" value="1"/>
</dbReference>
<name>A0A078AC39_STYLE</name>
<dbReference type="Proteomes" id="UP000039865">
    <property type="component" value="Unassembled WGS sequence"/>
</dbReference>
<dbReference type="InterPro" id="IPR013201">
    <property type="entry name" value="Prot_inhib_I29"/>
</dbReference>
<feature type="domain" description="Cathepsin propeptide inhibitor" evidence="6">
    <location>
        <begin position="54"/>
        <end position="111"/>
    </location>
</feature>
<proteinExistence type="inferred from homology"/>
<keyword evidence="8" id="KW-1185">Reference proteome</keyword>
<dbReference type="PROSITE" id="PS00639">
    <property type="entry name" value="THIOL_PROTEASE_HIS"/>
    <property type="match status" value="1"/>
</dbReference>
<dbReference type="Gene3D" id="3.90.70.10">
    <property type="entry name" value="Cysteine proteinases"/>
    <property type="match status" value="1"/>
</dbReference>
<dbReference type="PRINTS" id="PR00705">
    <property type="entry name" value="PAPAIN"/>
</dbReference>
<dbReference type="GO" id="GO:0008234">
    <property type="term" value="F:cysteine-type peptidase activity"/>
    <property type="evidence" value="ECO:0007669"/>
    <property type="project" value="InterPro"/>
</dbReference>
<dbReference type="InterPro" id="IPR000169">
    <property type="entry name" value="Pept_cys_AS"/>
</dbReference>
<feature type="region of interest" description="Disordered" evidence="4">
    <location>
        <begin position="166"/>
        <end position="188"/>
    </location>
</feature>
<feature type="domain" description="Peptidase C1A papain C-terminal" evidence="5">
    <location>
        <begin position="192"/>
        <end position="409"/>
    </location>
</feature>
<dbReference type="InterPro" id="IPR039417">
    <property type="entry name" value="Peptidase_C1A_papain-like"/>
</dbReference>
<comment type="similarity">
    <text evidence="1">Belongs to the peptidase C1 family.</text>
</comment>
<evidence type="ECO:0000259" key="6">
    <source>
        <dbReference type="SMART" id="SM00848"/>
    </source>
</evidence>
<reference evidence="7 8" key="1">
    <citation type="submission" date="2014-06" db="EMBL/GenBank/DDBJ databases">
        <authorList>
            <person name="Swart Estienne"/>
        </authorList>
    </citation>
    <scope>NUCLEOTIDE SEQUENCE [LARGE SCALE GENOMIC DNA]</scope>
    <source>
        <strain evidence="7 8">130c</strain>
    </source>
</reference>
<sequence length="411" mass="46126">MKYQSQLKKVGTIAALGAVAAFAVINLSENIYDSNQNHVFLQEHNDDQDVKKEFSKFLNNFNKNYITKEEYRARYEIYAANYALVNSHNNRNDSTFELELNLFADLSPEEFKSMQKLTVSKDIIHSNTQNENSDNGQGNEDGSRDHIPEPQQGANDVIIENEIRQDEEIDQVENEEQSNTQDDGNRRRLAVLPSAVDWRTSGFVSSIKNQGLCGSCYTFSSLAALESIYKIKKGGNLLDLSEQQLIDCTTVYGNFGCNGGNMNSNFQYLRYYKIQNETTYPYATRKNACVYQPKFGLFNVKTFVNVAFNDPAAHLAAVALQPLSIGLAASNSVFQLYKSGIIDSPTCGTSVDHAVLLIGYGKDLTGVSYWIIKNSWGVYWGERGYARIRRDTTKGPGMCGLLQMSSYPVLY</sequence>
<dbReference type="PROSITE" id="PS00139">
    <property type="entry name" value="THIOL_PROTEASE_CYS"/>
    <property type="match status" value="1"/>
</dbReference>
<dbReference type="Pfam" id="PF00112">
    <property type="entry name" value="Peptidase_C1"/>
    <property type="match status" value="1"/>
</dbReference>
<dbReference type="InterPro" id="IPR000668">
    <property type="entry name" value="Peptidase_C1A_C"/>
</dbReference>
<dbReference type="SUPFAM" id="SSF54001">
    <property type="entry name" value="Cysteine proteinases"/>
    <property type="match status" value="1"/>
</dbReference>
<evidence type="ECO:0000256" key="2">
    <source>
        <dbReference type="ARBA" id="ARBA00023145"/>
    </source>
</evidence>
<evidence type="ECO:0000313" key="7">
    <source>
        <dbReference type="EMBL" id="CDW78348.1"/>
    </source>
</evidence>
<dbReference type="InterPro" id="IPR013128">
    <property type="entry name" value="Peptidase_C1A"/>
</dbReference>
<protein>
    <recommendedName>
        <fullName evidence="9">Cysteine proteinase</fullName>
    </recommendedName>
</protein>
<evidence type="ECO:0000259" key="5">
    <source>
        <dbReference type="SMART" id="SM00645"/>
    </source>
</evidence>
<keyword evidence="3" id="KW-1015">Disulfide bond</keyword>
<feature type="compositionally biased region" description="Acidic residues" evidence="4">
    <location>
        <begin position="167"/>
        <end position="176"/>
    </location>
</feature>
<keyword evidence="2" id="KW-0865">Zymogen</keyword>
<dbReference type="OMA" id="IERHEDW"/>
<dbReference type="InterPro" id="IPR038765">
    <property type="entry name" value="Papain-like_cys_pep_sf"/>
</dbReference>
<evidence type="ECO:0000256" key="1">
    <source>
        <dbReference type="ARBA" id="ARBA00008455"/>
    </source>
</evidence>
<feature type="compositionally biased region" description="Polar residues" evidence="4">
    <location>
        <begin position="127"/>
        <end position="140"/>
    </location>
</feature>
<dbReference type="InParanoid" id="A0A078AC39"/>
<evidence type="ECO:0008006" key="9">
    <source>
        <dbReference type="Google" id="ProtNLM"/>
    </source>
</evidence>
<gene>
    <name evidence="7" type="primary">Contig13946.g691</name>
    <name evidence="7" type="ORF">STYLEM_7324</name>
</gene>
<dbReference type="Pfam" id="PF08246">
    <property type="entry name" value="Inhibitor_I29"/>
    <property type="match status" value="1"/>
</dbReference>
<dbReference type="AlphaFoldDB" id="A0A078AC39"/>